<protein>
    <submittedName>
        <fullName evidence="1">Uncharacterized protein</fullName>
    </submittedName>
</protein>
<accession>A0A382N228</accession>
<gene>
    <name evidence="1" type="ORF">METZ01_LOCUS306716</name>
</gene>
<sequence>MKIIMPITDIQNQSPKTNEHIEIIFEPKIKRIVLIPRKIKKTSSEENKQLLDFKLLYSKFRQILNKHNINIDEYKVIHIQLNKFLSQLPPHNTMIPIKTYKKMN</sequence>
<feature type="non-terminal residue" evidence="1">
    <location>
        <position position="104"/>
    </location>
</feature>
<name>A0A382N228_9ZZZZ</name>
<dbReference type="EMBL" id="UINC01096730">
    <property type="protein sequence ID" value="SVC53862.1"/>
    <property type="molecule type" value="Genomic_DNA"/>
</dbReference>
<proteinExistence type="predicted"/>
<dbReference type="AlphaFoldDB" id="A0A382N228"/>
<organism evidence="1">
    <name type="scientific">marine metagenome</name>
    <dbReference type="NCBI Taxonomy" id="408172"/>
    <lineage>
        <taxon>unclassified sequences</taxon>
        <taxon>metagenomes</taxon>
        <taxon>ecological metagenomes</taxon>
    </lineage>
</organism>
<evidence type="ECO:0000313" key="1">
    <source>
        <dbReference type="EMBL" id="SVC53862.1"/>
    </source>
</evidence>
<reference evidence="1" key="1">
    <citation type="submission" date="2018-05" db="EMBL/GenBank/DDBJ databases">
        <authorList>
            <person name="Lanie J.A."/>
            <person name="Ng W.-L."/>
            <person name="Kazmierczak K.M."/>
            <person name="Andrzejewski T.M."/>
            <person name="Davidsen T.M."/>
            <person name="Wayne K.J."/>
            <person name="Tettelin H."/>
            <person name="Glass J.I."/>
            <person name="Rusch D."/>
            <person name="Podicherti R."/>
            <person name="Tsui H.-C.T."/>
            <person name="Winkler M.E."/>
        </authorList>
    </citation>
    <scope>NUCLEOTIDE SEQUENCE</scope>
</reference>